<evidence type="ECO:0000313" key="3">
    <source>
        <dbReference type="Proteomes" id="UP000615446"/>
    </source>
</evidence>
<dbReference type="AlphaFoldDB" id="A0A8H3R145"/>
<evidence type="ECO:0000313" key="2">
    <source>
        <dbReference type="EMBL" id="GES96499.1"/>
    </source>
</evidence>
<evidence type="ECO:0000256" key="1">
    <source>
        <dbReference type="SAM" id="MobiDB-lite"/>
    </source>
</evidence>
<feature type="compositionally biased region" description="Basic residues" evidence="1">
    <location>
        <begin position="213"/>
        <end position="227"/>
    </location>
</feature>
<dbReference type="Proteomes" id="UP000615446">
    <property type="component" value="Unassembled WGS sequence"/>
</dbReference>
<gene>
    <name evidence="2" type="ORF">RCL2_002312800</name>
</gene>
<protein>
    <submittedName>
        <fullName evidence="2">Uncharacterized protein</fullName>
    </submittedName>
</protein>
<reference evidence="2" key="1">
    <citation type="submission" date="2019-10" db="EMBL/GenBank/DDBJ databases">
        <title>Conservation and host-specific expression of non-tandemly repeated heterogenous ribosome RNA gene in arbuscular mycorrhizal fungi.</title>
        <authorList>
            <person name="Maeda T."/>
            <person name="Kobayashi Y."/>
            <person name="Nakagawa T."/>
            <person name="Ezawa T."/>
            <person name="Yamaguchi K."/>
            <person name="Bino T."/>
            <person name="Nishimoto Y."/>
            <person name="Shigenobu S."/>
            <person name="Kawaguchi M."/>
        </authorList>
    </citation>
    <scope>NUCLEOTIDE SEQUENCE</scope>
    <source>
        <strain evidence="2">HR1</strain>
    </source>
</reference>
<sequence length="293" mass="33794">MEEPIFERYIGQEPSDEYLDKVWHSISYLDGSMTDLKMPMQEDFVKVIKCGLLKTKLREKFIPVLDALRALMNEKFTAMDTSDTYEKRVKQCRSLKMRLRQANPADLDAFFADLQRIYLESKGQIPEQQPYLNQALPTIQPKDDFRIWLAKDLDYIGIGTDNDIKLLFTNFQNQKIIRNKILFLLFYNTKYVKDIHFMDELLGENTSSESGRPIKKKKNKNKKKSKKDKQPTIAPPPTTPGKIKDFQGITAASVEEQVQRLVSTFGEAGNPLRFKALSQKTGILNTLLPAFSQ</sequence>
<feature type="region of interest" description="Disordered" evidence="1">
    <location>
        <begin position="206"/>
        <end position="241"/>
    </location>
</feature>
<dbReference type="EMBL" id="BLAL01000252">
    <property type="protein sequence ID" value="GES96499.1"/>
    <property type="molecule type" value="Genomic_DNA"/>
</dbReference>
<comment type="caution">
    <text evidence="2">The sequence shown here is derived from an EMBL/GenBank/DDBJ whole genome shotgun (WGS) entry which is preliminary data.</text>
</comment>
<proteinExistence type="predicted"/>
<accession>A0A8H3R145</accession>
<name>A0A8H3R145_9GLOM</name>
<organism evidence="2 3">
    <name type="scientific">Rhizophagus clarus</name>
    <dbReference type="NCBI Taxonomy" id="94130"/>
    <lineage>
        <taxon>Eukaryota</taxon>
        <taxon>Fungi</taxon>
        <taxon>Fungi incertae sedis</taxon>
        <taxon>Mucoromycota</taxon>
        <taxon>Glomeromycotina</taxon>
        <taxon>Glomeromycetes</taxon>
        <taxon>Glomerales</taxon>
        <taxon>Glomeraceae</taxon>
        <taxon>Rhizophagus</taxon>
    </lineage>
</organism>